<dbReference type="Gene3D" id="2.130.10.10">
    <property type="entry name" value="YVTN repeat-like/Quinoprotein amine dehydrogenase"/>
    <property type="match status" value="3"/>
</dbReference>
<dbReference type="OrthoDB" id="2369368at2"/>
<comment type="similarity">
    <text evidence="1">Belongs to the intimin/invasin family.</text>
</comment>
<protein>
    <submittedName>
        <fullName evidence="4">40-residue YVTN family beta-propeller repeat-containing protein</fullName>
    </submittedName>
</protein>
<dbReference type="InterPro" id="IPR003344">
    <property type="entry name" value="Big_1_dom"/>
</dbReference>
<keyword evidence="2" id="KW-0812">Transmembrane</keyword>
<dbReference type="SUPFAM" id="SSF49373">
    <property type="entry name" value="Invasin/intimin cell-adhesion fragments"/>
    <property type="match status" value="2"/>
</dbReference>
<dbReference type="STRING" id="392015.SAMN05421543_1428"/>
<dbReference type="RefSeq" id="WP_074956643.1">
    <property type="nucleotide sequence ID" value="NZ_FPBV01000042.1"/>
</dbReference>
<evidence type="ECO:0000259" key="3">
    <source>
        <dbReference type="PROSITE" id="PS51127"/>
    </source>
</evidence>
<evidence type="ECO:0000256" key="1">
    <source>
        <dbReference type="ARBA" id="ARBA00010116"/>
    </source>
</evidence>
<keyword evidence="5" id="KW-1185">Reference proteome</keyword>
<dbReference type="EMBL" id="FPBV01000042">
    <property type="protein sequence ID" value="SFV08177.1"/>
    <property type="molecule type" value="Genomic_DNA"/>
</dbReference>
<dbReference type="InterPro" id="IPR051200">
    <property type="entry name" value="Host-pathogen_enzymatic-act"/>
</dbReference>
<sequence>MKSLKVRLRWRRAGGDDNISRLALILAAIGLTGAGVAGTWVLYAHGGDKQAVAAHDMAEKLWGERPPDYVVTVKDGVGTVTQVSPQAPVMTVTLTASSQQAFTGQSVTLTATASKDVNGYVLEILDQTTGQWVGARVTYGTTDTATVSEATPGSHTYVAYIVDPNNTSTPVAESAPVTVTWIQAYTVSLSASASTVEVGGNVTLTATANQDVAQHTLVIVDETTGEQVGAPTTSGMSAQAVVSQTSAGTHTYVALIQDQSGTLAESQPVSVTWAQANVTLQVDAPQSGLVAGKTAQVSGRVTLPDGTPVPGTTVTISATGGTITPAQVTTDTNGNFTATYTAPNTQGTYKITASCNGSTASTTVQVRQEFTVTLQASETALPIGQSVILTATSNQDVAPYSLSIVDETNNQVVGGPVTNGTSVQAVVSQTSAGTHTYVALIQDQSGTLAESQPVSVAWAQANVTLTINAPQSGLTPGQSTEISGRVTLPDGTPVPGVPVTVSATGGTVTPAQVTTDANGDFTATYTAPDMQGTYTVTVTCGGGTASTTVQVRPAFTVTLQANETALAIGQNVTLMATVNEDVAPYSLVILDETTGQVVGGPVTSGRSVQAVVSQSASGTHTYVAIIEDQSGTLAESQPVSVTWAQANVTLTINVPQSGLAPGQSAEITGRVTLPDGTPVSGVPVTICATGGNVSPAQVTTDANGNFTATYTAPDTPGTYTVTVEVGGASSTTQVSVAAAYATNNVDTITLGTTSNPRGIAYGNGFIYVANAAANTVSVIDVNTNSVVSTIPVGTYPCDIAYGNGFVYVVNVSSNTVSVINATTNKVVKTISVGSAPTSAAFGNGMVYVTNSYSNTVSVINATTNAVVATVAVGNRPNSVTFGNGMVYVVNGDSHTVSVIDPNTNKIVSTIPISNNDSADGATYANGFLYIAHVSYDTVTVVDTATNQVVATISVDSPGQVAYGNGFLYVTNVSSNSVSVIDPKTNQIVATVPVGKGPMGITCVNGFVYVTNFASSTVSVLH</sequence>
<dbReference type="InterPro" id="IPR011048">
    <property type="entry name" value="Haem_d1_sf"/>
</dbReference>
<evidence type="ECO:0000256" key="2">
    <source>
        <dbReference type="SAM" id="Phobius"/>
    </source>
</evidence>
<dbReference type="Gene3D" id="2.60.40.10">
    <property type="entry name" value="Immunoglobulins"/>
    <property type="match status" value="3"/>
</dbReference>
<proteinExistence type="inferred from homology"/>
<dbReference type="InterPro" id="IPR013783">
    <property type="entry name" value="Ig-like_fold"/>
</dbReference>
<accession>A0A1I7LEQ4</accession>
<dbReference type="InterPro" id="IPR015943">
    <property type="entry name" value="WD40/YVTN_repeat-like_dom_sf"/>
</dbReference>
<dbReference type="InterPro" id="IPR018391">
    <property type="entry name" value="PQQ_b-propeller_rpt"/>
</dbReference>
<keyword evidence="2" id="KW-0472">Membrane</keyword>
<dbReference type="Pfam" id="PF13620">
    <property type="entry name" value="CarboxypepD_reg"/>
    <property type="match status" value="3"/>
</dbReference>
<dbReference type="InterPro" id="IPR008964">
    <property type="entry name" value="Invasin/intimin_cell_adhesion"/>
</dbReference>
<feature type="transmembrane region" description="Helical" evidence="2">
    <location>
        <begin position="21"/>
        <end position="43"/>
    </location>
</feature>
<dbReference type="PANTHER" id="PTHR47197">
    <property type="entry name" value="PROTEIN NIRF"/>
    <property type="match status" value="1"/>
</dbReference>
<gene>
    <name evidence="4" type="ORF">SAMN05421543_1428</name>
</gene>
<feature type="domain" description="Big-1" evidence="3">
    <location>
        <begin position="279"/>
        <end position="371"/>
    </location>
</feature>
<evidence type="ECO:0000313" key="4">
    <source>
        <dbReference type="EMBL" id="SFV08177.1"/>
    </source>
</evidence>
<dbReference type="SMART" id="SM00564">
    <property type="entry name" value="PQQ"/>
    <property type="match status" value="5"/>
</dbReference>
<dbReference type="SUPFAM" id="SSF51004">
    <property type="entry name" value="C-terminal (heme d1) domain of cytochrome cd1-nitrite reductase"/>
    <property type="match status" value="1"/>
</dbReference>
<dbReference type="PANTHER" id="PTHR47197:SF3">
    <property type="entry name" value="DIHYDRO-HEME D1 DEHYDROGENASE"/>
    <property type="match status" value="1"/>
</dbReference>
<feature type="domain" description="Big-1" evidence="3">
    <location>
        <begin position="649"/>
        <end position="739"/>
    </location>
</feature>
<dbReference type="AlphaFoldDB" id="A0A1I7LEQ4"/>
<reference evidence="5" key="1">
    <citation type="submission" date="2016-10" db="EMBL/GenBank/DDBJ databases">
        <authorList>
            <person name="Varghese N."/>
        </authorList>
    </citation>
    <scope>NUCLEOTIDE SEQUENCE [LARGE SCALE GENOMIC DNA]</scope>
    <source>
        <strain evidence="5">DSM 17980</strain>
    </source>
</reference>
<dbReference type="SUPFAM" id="SSF50974">
    <property type="entry name" value="Nitrous oxide reductase, N-terminal domain"/>
    <property type="match status" value="1"/>
</dbReference>
<dbReference type="NCBIfam" id="TIGR02276">
    <property type="entry name" value="beta_rpt_yvtn"/>
    <property type="match status" value="4"/>
</dbReference>
<feature type="domain" description="Big-1" evidence="3">
    <location>
        <begin position="464"/>
        <end position="560"/>
    </location>
</feature>
<dbReference type="PROSITE" id="PS51127">
    <property type="entry name" value="BIG1"/>
    <property type="match status" value="3"/>
</dbReference>
<dbReference type="InterPro" id="IPR011045">
    <property type="entry name" value="N2O_reductase_N"/>
</dbReference>
<evidence type="ECO:0000313" key="5">
    <source>
        <dbReference type="Proteomes" id="UP000183508"/>
    </source>
</evidence>
<dbReference type="Proteomes" id="UP000183508">
    <property type="component" value="Unassembled WGS sequence"/>
</dbReference>
<name>A0A1I7LEQ4_9BACL</name>
<dbReference type="SMART" id="SM00634">
    <property type="entry name" value="BID_1"/>
    <property type="match status" value="3"/>
</dbReference>
<dbReference type="InterPro" id="IPR011964">
    <property type="entry name" value="YVTN_b-propeller_repeat"/>
</dbReference>
<organism evidence="4 5">
    <name type="scientific">Alicyclobacillus macrosporangiidus</name>
    <dbReference type="NCBI Taxonomy" id="392015"/>
    <lineage>
        <taxon>Bacteria</taxon>
        <taxon>Bacillati</taxon>
        <taxon>Bacillota</taxon>
        <taxon>Bacilli</taxon>
        <taxon>Bacillales</taxon>
        <taxon>Alicyclobacillaceae</taxon>
        <taxon>Alicyclobacillus</taxon>
    </lineage>
</organism>
<keyword evidence="2" id="KW-1133">Transmembrane helix</keyword>